<keyword evidence="4" id="KW-0067">ATP-binding</keyword>
<dbReference type="GO" id="GO:0005776">
    <property type="term" value="C:autophagosome"/>
    <property type="evidence" value="ECO:0007669"/>
    <property type="project" value="TreeGrafter"/>
</dbReference>
<dbReference type="PROSITE" id="PS50011">
    <property type="entry name" value="PROTEIN_KINASE_DOM"/>
    <property type="match status" value="1"/>
</dbReference>
<dbReference type="Pfam" id="PF00069">
    <property type="entry name" value="Pkinase"/>
    <property type="match status" value="1"/>
</dbReference>
<dbReference type="RefSeq" id="WP_214431220.1">
    <property type="nucleotide sequence ID" value="NZ_CAWPUQ010000024.1"/>
</dbReference>
<dbReference type="CDD" id="cd14014">
    <property type="entry name" value="STKc_PknB_like"/>
    <property type="match status" value="1"/>
</dbReference>
<dbReference type="InterPro" id="IPR045269">
    <property type="entry name" value="Atg1-like"/>
</dbReference>
<evidence type="ECO:0000256" key="1">
    <source>
        <dbReference type="ARBA" id="ARBA00022679"/>
    </source>
</evidence>
<keyword evidence="1" id="KW-0808">Transferase</keyword>
<dbReference type="GO" id="GO:0004674">
    <property type="term" value="F:protein serine/threonine kinase activity"/>
    <property type="evidence" value="ECO:0007669"/>
    <property type="project" value="UniProtKB-KW"/>
</dbReference>
<organism evidence="6 7">
    <name type="scientific">Dendronalium phyllosphericum CENA369</name>
    <dbReference type="NCBI Taxonomy" id="1725256"/>
    <lineage>
        <taxon>Bacteria</taxon>
        <taxon>Bacillati</taxon>
        <taxon>Cyanobacteriota</taxon>
        <taxon>Cyanophyceae</taxon>
        <taxon>Nostocales</taxon>
        <taxon>Nostocaceae</taxon>
        <taxon>Dendronalium</taxon>
        <taxon>Dendronalium phyllosphericum</taxon>
    </lineage>
</organism>
<keyword evidence="3 6" id="KW-0418">Kinase</keyword>
<sequence length="317" mass="37415">MTLSEGDNLKSGKYTILEKLPKEEGEGGYGVVYKARDNYLNDRDNSLNDIVAIKSLKKEEVTPQKYKDNLERFKREKDTLKKLQSPGHPNIVKYYEYFEENEIHYLVIEFLDGNNLSKLLEEKGKLKYQLAFDYIYQIGLGLKYVHGKNLVHRDVHPKNIMIVKTKVKNKQKTRAVLIDFGNVKYRELITSLHISIPHYTHHKQRDGDFDPKFDVYSLAACLYYTLTNEDPTRSEERERRRSRKETDLPPIKTHNKKIKKNVQKAVYKGMPLEPEKIPSMKDWLNLLPKPLPWRWQQLTKVAQATVKNLNRFLRHML</sequence>
<dbReference type="Proteomes" id="UP000662314">
    <property type="component" value="Unassembled WGS sequence"/>
</dbReference>
<comment type="caution">
    <text evidence="6">The sequence shown here is derived from an EMBL/GenBank/DDBJ whole genome shotgun (WGS) entry which is preliminary data.</text>
</comment>
<dbReference type="InterPro" id="IPR000719">
    <property type="entry name" value="Prot_kinase_dom"/>
</dbReference>
<protein>
    <submittedName>
        <fullName evidence="6">Serine/threonine protein kinase</fullName>
    </submittedName>
</protein>
<dbReference type="GO" id="GO:0042594">
    <property type="term" value="P:response to starvation"/>
    <property type="evidence" value="ECO:0007669"/>
    <property type="project" value="TreeGrafter"/>
</dbReference>
<evidence type="ECO:0000256" key="2">
    <source>
        <dbReference type="ARBA" id="ARBA00022741"/>
    </source>
</evidence>
<evidence type="ECO:0000313" key="6">
    <source>
        <dbReference type="EMBL" id="MBH8572394.1"/>
    </source>
</evidence>
<dbReference type="AlphaFoldDB" id="A0A8J7LFW4"/>
<evidence type="ECO:0000256" key="4">
    <source>
        <dbReference type="ARBA" id="ARBA00022840"/>
    </source>
</evidence>
<reference evidence="6 7" key="1">
    <citation type="journal article" date="2021" name="Int. J. Syst. Evol. Microbiol.">
        <title>Amazonocrinis nigriterrae gen. nov., sp. nov., Atlanticothrix silvestris gen. nov., sp. nov. and Dendronalium phyllosphericum gen. nov., sp. nov., nostocacean cyanobacteria from Brazilian environments.</title>
        <authorList>
            <person name="Alvarenga D.O."/>
            <person name="Andreote A.P.D."/>
            <person name="Branco L.H.Z."/>
            <person name="Delbaje E."/>
            <person name="Cruz R.B."/>
            <person name="Varani A.M."/>
            <person name="Fiore M.F."/>
        </authorList>
    </citation>
    <scope>NUCLEOTIDE SEQUENCE [LARGE SCALE GENOMIC DNA]</scope>
    <source>
        <strain evidence="6 7">CENA369</strain>
    </source>
</reference>
<dbReference type="GO" id="GO:0034045">
    <property type="term" value="C:phagophore assembly site membrane"/>
    <property type="evidence" value="ECO:0007669"/>
    <property type="project" value="TreeGrafter"/>
</dbReference>
<keyword evidence="2" id="KW-0547">Nucleotide-binding</keyword>
<accession>A0A8J7LFW4</accession>
<evidence type="ECO:0000256" key="3">
    <source>
        <dbReference type="ARBA" id="ARBA00022777"/>
    </source>
</evidence>
<keyword evidence="6" id="KW-0723">Serine/threonine-protein kinase</keyword>
<dbReference type="InterPro" id="IPR011009">
    <property type="entry name" value="Kinase-like_dom_sf"/>
</dbReference>
<dbReference type="GO" id="GO:0005829">
    <property type="term" value="C:cytosol"/>
    <property type="evidence" value="ECO:0007669"/>
    <property type="project" value="TreeGrafter"/>
</dbReference>
<evidence type="ECO:0000259" key="5">
    <source>
        <dbReference type="PROSITE" id="PS50011"/>
    </source>
</evidence>
<dbReference type="PANTHER" id="PTHR24348">
    <property type="entry name" value="SERINE/THREONINE-PROTEIN KINASE UNC-51-RELATED"/>
    <property type="match status" value="1"/>
</dbReference>
<dbReference type="EMBL" id="JAECZA010000012">
    <property type="protein sequence ID" value="MBH8572394.1"/>
    <property type="molecule type" value="Genomic_DNA"/>
</dbReference>
<keyword evidence="7" id="KW-1185">Reference proteome</keyword>
<gene>
    <name evidence="6" type="ORF">I8752_04965</name>
</gene>
<evidence type="ECO:0000313" key="7">
    <source>
        <dbReference type="Proteomes" id="UP000662314"/>
    </source>
</evidence>
<proteinExistence type="predicted"/>
<dbReference type="Gene3D" id="1.10.510.10">
    <property type="entry name" value="Transferase(Phosphotransferase) domain 1"/>
    <property type="match status" value="1"/>
</dbReference>
<dbReference type="PANTHER" id="PTHR24348:SF22">
    <property type="entry name" value="NON-SPECIFIC SERINE_THREONINE PROTEIN KINASE"/>
    <property type="match status" value="1"/>
</dbReference>
<feature type="domain" description="Protein kinase" evidence="5">
    <location>
        <begin position="18"/>
        <end position="294"/>
    </location>
</feature>
<dbReference type="SUPFAM" id="SSF56112">
    <property type="entry name" value="Protein kinase-like (PK-like)"/>
    <property type="match status" value="1"/>
</dbReference>
<name>A0A8J7LFW4_9NOST</name>
<dbReference type="GO" id="GO:0005524">
    <property type="term" value="F:ATP binding"/>
    <property type="evidence" value="ECO:0007669"/>
    <property type="project" value="UniProtKB-KW"/>
</dbReference>